<dbReference type="OrthoDB" id="6995at2157"/>
<name>A3DKY7_STAMF</name>
<gene>
    <name evidence="6" type="ordered locus">Smar_0184</name>
</gene>
<dbReference type="eggNOG" id="arCOG01580">
    <property type="taxonomic scope" value="Archaea"/>
</dbReference>
<sequence length="154" mass="17663">MTRSSTILDDIDLKILDQLRKYSRTSFREIASKLNKPVSTIYDRIKRLEKHGIIRGFSIDIDYRKLGYQIKALILVNAEGKDLIKVEQDIASNPNVQAVYDITGEYDIALIASFKTIEELDAFVKKLLSKPGIKHTRTSIVFRTVKETQHLPLK</sequence>
<dbReference type="PANTHER" id="PTHR30154:SF34">
    <property type="entry name" value="TRANSCRIPTIONAL REGULATOR AZLB"/>
    <property type="match status" value="1"/>
</dbReference>
<dbReference type="HOGENOM" id="CLU_091233_5_4_2"/>
<dbReference type="InterPro" id="IPR019887">
    <property type="entry name" value="Tscrpt_reg_AsnC/Lrp_C"/>
</dbReference>
<evidence type="ECO:0000256" key="4">
    <source>
        <dbReference type="ARBA" id="ARBA00029440"/>
    </source>
</evidence>
<dbReference type="SUPFAM" id="SSF46785">
    <property type="entry name" value="Winged helix' DNA-binding domain"/>
    <property type="match status" value="1"/>
</dbReference>
<dbReference type="SMART" id="SM00344">
    <property type="entry name" value="HTH_ASNC"/>
    <property type="match status" value="1"/>
</dbReference>
<protein>
    <submittedName>
        <fullName evidence="6">Transcriptional regulator, AsnC family</fullName>
    </submittedName>
</protein>
<evidence type="ECO:0000313" key="6">
    <source>
        <dbReference type="EMBL" id="ABN69297.1"/>
    </source>
</evidence>
<dbReference type="CDD" id="cd00090">
    <property type="entry name" value="HTH_ARSR"/>
    <property type="match status" value="1"/>
</dbReference>
<evidence type="ECO:0000256" key="2">
    <source>
        <dbReference type="ARBA" id="ARBA00023125"/>
    </source>
</evidence>
<dbReference type="PROSITE" id="PS50956">
    <property type="entry name" value="HTH_ASNC_2"/>
    <property type="match status" value="1"/>
</dbReference>
<evidence type="ECO:0000313" key="7">
    <source>
        <dbReference type="Proteomes" id="UP000000254"/>
    </source>
</evidence>
<keyword evidence="2" id="KW-0238">DNA-binding</keyword>
<dbReference type="GO" id="GO:0043565">
    <property type="term" value="F:sequence-specific DNA binding"/>
    <property type="evidence" value="ECO:0007669"/>
    <property type="project" value="InterPro"/>
</dbReference>
<dbReference type="Gene3D" id="1.10.10.10">
    <property type="entry name" value="Winged helix-like DNA-binding domain superfamily/Winged helix DNA-binding domain"/>
    <property type="match status" value="1"/>
</dbReference>
<dbReference type="GO" id="GO:0005829">
    <property type="term" value="C:cytosol"/>
    <property type="evidence" value="ECO:0007669"/>
    <property type="project" value="TreeGrafter"/>
</dbReference>
<dbReference type="AlphaFoldDB" id="A3DKY7"/>
<dbReference type="Gene3D" id="3.30.70.920">
    <property type="match status" value="1"/>
</dbReference>
<evidence type="ECO:0000256" key="3">
    <source>
        <dbReference type="ARBA" id="ARBA00023163"/>
    </source>
</evidence>
<dbReference type="RefSeq" id="WP_011838488.1">
    <property type="nucleotide sequence ID" value="NC_009033.1"/>
</dbReference>
<keyword evidence="1" id="KW-0805">Transcription regulation</keyword>
<dbReference type="Pfam" id="PF01037">
    <property type="entry name" value="AsnC_trans_reg"/>
    <property type="match status" value="1"/>
</dbReference>
<dbReference type="Pfam" id="PF13412">
    <property type="entry name" value="HTH_24"/>
    <property type="match status" value="1"/>
</dbReference>
<dbReference type="InterPro" id="IPR000485">
    <property type="entry name" value="AsnC-type_HTH_dom"/>
</dbReference>
<dbReference type="InterPro" id="IPR036388">
    <property type="entry name" value="WH-like_DNA-bd_sf"/>
</dbReference>
<dbReference type="InterPro" id="IPR019888">
    <property type="entry name" value="Tscrpt_reg_AsnC-like"/>
</dbReference>
<dbReference type="InterPro" id="IPR036390">
    <property type="entry name" value="WH_DNA-bd_sf"/>
</dbReference>
<dbReference type="PANTHER" id="PTHR30154">
    <property type="entry name" value="LEUCINE-RESPONSIVE REGULATORY PROTEIN"/>
    <property type="match status" value="1"/>
</dbReference>
<dbReference type="GO" id="GO:0043200">
    <property type="term" value="P:response to amino acid"/>
    <property type="evidence" value="ECO:0007669"/>
    <property type="project" value="TreeGrafter"/>
</dbReference>
<comment type="pathway">
    <text evidence="4">Amino-acid biosynthesis.</text>
</comment>
<accession>A3DKY7</accession>
<dbReference type="PRINTS" id="PR00033">
    <property type="entry name" value="HTHASNC"/>
</dbReference>
<evidence type="ECO:0000259" key="5">
    <source>
        <dbReference type="PROSITE" id="PS50956"/>
    </source>
</evidence>
<organism evidence="6 7">
    <name type="scientific">Staphylothermus marinus (strain ATCC 43588 / DSM 3639 / JCM 9404 / F1)</name>
    <dbReference type="NCBI Taxonomy" id="399550"/>
    <lineage>
        <taxon>Archaea</taxon>
        <taxon>Thermoproteota</taxon>
        <taxon>Thermoprotei</taxon>
        <taxon>Desulfurococcales</taxon>
        <taxon>Desulfurococcaceae</taxon>
        <taxon>Staphylothermus</taxon>
    </lineage>
</organism>
<dbReference type="Proteomes" id="UP000000254">
    <property type="component" value="Chromosome"/>
</dbReference>
<reference evidence="6 7" key="2">
    <citation type="journal article" date="2009" name="Stand. Genomic Sci.">
        <title>Complete genome sequence of Staphylothermus marinus Stetter and Fiala 1986 type strain F1.</title>
        <authorList>
            <person name="Anderson I.J."/>
            <person name="Sun H."/>
            <person name="Lapidus A."/>
            <person name="Copeland A."/>
            <person name="Glavina Del Rio T."/>
            <person name="Tice H."/>
            <person name="Dalin E."/>
            <person name="Lucas S."/>
            <person name="Barry K."/>
            <person name="Land M."/>
            <person name="Richardson P."/>
            <person name="Huber H."/>
            <person name="Kyrpides N.C."/>
        </authorList>
    </citation>
    <scope>NUCLEOTIDE SEQUENCE [LARGE SCALE GENOMIC DNA]</scope>
    <source>
        <strain evidence="7">ATCC 43588 / DSM 3639 / JCM 9404 / F1</strain>
    </source>
</reference>
<dbReference type="InterPro" id="IPR011008">
    <property type="entry name" value="Dimeric_a/b-barrel"/>
</dbReference>
<dbReference type="GeneID" id="4907762"/>
<keyword evidence="3" id="KW-0804">Transcription</keyword>
<dbReference type="STRING" id="399550.Smar_0184"/>
<dbReference type="EMBL" id="CP000575">
    <property type="protein sequence ID" value="ABN69297.1"/>
    <property type="molecule type" value="Genomic_DNA"/>
</dbReference>
<dbReference type="InterPro" id="IPR011991">
    <property type="entry name" value="ArsR-like_HTH"/>
</dbReference>
<dbReference type="SUPFAM" id="SSF54909">
    <property type="entry name" value="Dimeric alpha+beta barrel"/>
    <property type="match status" value="1"/>
</dbReference>
<feature type="domain" description="HTH asnC-type" evidence="5">
    <location>
        <begin position="8"/>
        <end position="69"/>
    </location>
</feature>
<keyword evidence="7" id="KW-1185">Reference proteome</keyword>
<proteinExistence type="predicted"/>
<evidence type="ECO:0000256" key="1">
    <source>
        <dbReference type="ARBA" id="ARBA00023015"/>
    </source>
</evidence>
<reference evidence="7" key="1">
    <citation type="journal article" date="2009" name="BMC Genomics">
        <title>The complete genome sequence of Staphylothermus marinus reveals differences in sulfur metabolism among heterotrophic Crenarchaeota.</title>
        <authorList>
            <person name="Anderson I.J."/>
            <person name="Dharmarajan L."/>
            <person name="Rodriguez J."/>
            <person name="Hooper S."/>
            <person name="Porat I."/>
            <person name="Ulrich L.E."/>
            <person name="Elkins J.G."/>
            <person name="Mavromatis K."/>
            <person name="Sun H."/>
            <person name="Land M."/>
            <person name="Lapidus A."/>
            <person name="Lucas S."/>
            <person name="Barry K."/>
            <person name="Huber H."/>
            <person name="Zhulin I.B."/>
            <person name="Whitman W.B."/>
            <person name="Mukhopadhyay B."/>
            <person name="Woese C."/>
            <person name="Bristow J."/>
            <person name="Kyrpides N."/>
        </authorList>
    </citation>
    <scope>NUCLEOTIDE SEQUENCE [LARGE SCALE GENOMIC DNA]</scope>
    <source>
        <strain evidence="7">ATCC 43588 / DSM 3639 / JCM 9404 / F1</strain>
    </source>
</reference>
<dbReference type="KEGG" id="smr:Smar_0184"/>